<dbReference type="Pfam" id="PF01370">
    <property type="entry name" value="Epimerase"/>
    <property type="match status" value="1"/>
</dbReference>
<evidence type="ECO:0000313" key="2">
    <source>
        <dbReference type="EMBL" id="MFD0790402.1"/>
    </source>
</evidence>
<evidence type="ECO:0000313" key="3">
    <source>
        <dbReference type="Proteomes" id="UP001597055"/>
    </source>
</evidence>
<dbReference type="InterPro" id="IPR036291">
    <property type="entry name" value="NAD(P)-bd_dom_sf"/>
</dbReference>
<dbReference type="EMBL" id="JBHTII010000001">
    <property type="protein sequence ID" value="MFD0790402.1"/>
    <property type="molecule type" value="Genomic_DNA"/>
</dbReference>
<dbReference type="RefSeq" id="WP_204978205.1">
    <property type="nucleotide sequence ID" value="NZ_JBHTII010000001.1"/>
</dbReference>
<comment type="caution">
    <text evidence="2">The sequence shown here is derived from an EMBL/GenBank/DDBJ whole genome shotgun (WGS) entry which is preliminary data.</text>
</comment>
<dbReference type="CDD" id="cd08948">
    <property type="entry name" value="5beta-POR_like_SDR_a"/>
    <property type="match status" value="1"/>
</dbReference>
<dbReference type="GO" id="GO:0016491">
    <property type="term" value="F:oxidoreductase activity"/>
    <property type="evidence" value="ECO:0007669"/>
    <property type="project" value="UniProtKB-KW"/>
</dbReference>
<dbReference type="Gene3D" id="3.40.50.720">
    <property type="entry name" value="NAD(P)-binding Rossmann-like Domain"/>
    <property type="match status" value="1"/>
</dbReference>
<dbReference type="InterPro" id="IPR055222">
    <property type="entry name" value="PRISE-like_Rossmann-fold"/>
</dbReference>
<evidence type="ECO:0000259" key="1">
    <source>
        <dbReference type="Pfam" id="PF01370"/>
    </source>
</evidence>
<dbReference type="SUPFAM" id="SSF51735">
    <property type="entry name" value="NAD(P)-binding Rossmann-fold domains"/>
    <property type="match status" value="1"/>
</dbReference>
<keyword evidence="3" id="KW-1185">Reference proteome</keyword>
<dbReference type="Proteomes" id="UP001597055">
    <property type="component" value="Unassembled WGS sequence"/>
</dbReference>
<name>A0ABW3AHK4_9MICO</name>
<reference evidence="3" key="1">
    <citation type="journal article" date="2019" name="Int. J. Syst. Evol. Microbiol.">
        <title>The Global Catalogue of Microorganisms (GCM) 10K type strain sequencing project: providing services to taxonomists for standard genome sequencing and annotation.</title>
        <authorList>
            <consortium name="The Broad Institute Genomics Platform"/>
            <consortium name="The Broad Institute Genome Sequencing Center for Infectious Disease"/>
            <person name="Wu L."/>
            <person name="Ma J."/>
        </authorList>
    </citation>
    <scope>NUCLEOTIDE SEQUENCE [LARGE SCALE GENOMIC DNA]</scope>
    <source>
        <strain evidence="3">CCUG 54523</strain>
    </source>
</reference>
<protein>
    <submittedName>
        <fullName evidence="2">SDR family oxidoreductase</fullName>
        <ecNumber evidence="2">1.1.1.-</ecNumber>
    </submittedName>
</protein>
<gene>
    <name evidence="2" type="ORF">ACFQ0P_08330</name>
</gene>
<dbReference type="EC" id="1.1.1.-" evidence="2"/>
<accession>A0ABW3AHK4</accession>
<proteinExistence type="predicted"/>
<dbReference type="PANTHER" id="PTHR32487">
    <property type="entry name" value="3-OXO-DELTA(4,5)-STEROID 5-BETA-REDUCTASE"/>
    <property type="match status" value="1"/>
</dbReference>
<dbReference type="PANTHER" id="PTHR32487:SF0">
    <property type="entry name" value="3-OXO-DELTA(4,5)-STEROID 5-BETA-REDUCTASE"/>
    <property type="match status" value="1"/>
</dbReference>
<dbReference type="InterPro" id="IPR001509">
    <property type="entry name" value="Epimerase_deHydtase"/>
</dbReference>
<sequence>MSERTVLILGASGVVGSASIERFARDGWNVVAGSRRRPQFVDESLYTFLPLDLMSAEATREAIAGVSGITHVVYAALYEMPGLISGWQNEEQIARNRAMLSNLLDALDATGTRIEHISILQGTKAYGVHVQPMRIPAKESQPRVEHRNFYWEQEDLIKEWAPAHDAAWTIFRPQFVFGLATGAAMNLIPIIGLYGAIRKHQGESFAFPGGASYVAEAVDSRLMAGALEWAATDPAARNETFNITNGDVFEWRDLWPALAEELGVEQGPDSPLQLATWLLEQEDVWAEIVRENDLVPTTIAELVGESHHYADFAFAYGSDGRNSSPAFVSTIKLRQAGFTDVIDTEQMFVELLRGLREQRILP</sequence>
<organism evidence="2 3">
    <name type="scientific">Microbacterium insulae</name>
    <dbReference type="NCBI Taxonomy" id="483014"/>
    <lineage>
        <taxon>Bacteria</taxon>
        <taxon>Bacillati</taxon>
        <taxon>Actinomycetota</taxon>
        <taxon>Actinomycetes</taxon>
        <taxon>Micrococcales</taxon>
        <taxon>Microbacteriaceae</taxon>
        <taxon>Microbacterium</taxon>
    </lineage>
</organism>
<keyword evidence="2" id="KW-0560">Oxidoreductase</keyword>
<feature type="domain" description="NAD-dependent epimerase/dehydratase" evidence="1">
    <location>
        <begin position="6"/>
        <end position="243"/>
    </location>
</feature>